<evidence type="ECO:0000256" key="5">
    <source>
        <dbReference type="ARBA" id="ARBA00023002"/>
    </source>
</evidence>
<sequence>MVFMDMERRALDEYLPGLADRLAGFELTELETDGNPGIEAFRACGGAKLVVPERFGGSGASIVDAARVLRELAALAPSTAVAAMMHQFSVTTLVAAVEQDPQEFAAFPDLLAAISGKRMLLASGFAEGMRGQNILEPTLRAERTDGGYLLNGVKKPCSLSGSMDLLTASVAVPGPDGTPALGIALIPADAEGLTVAPFWSSFALAGAESNEVRLDDVLLAPEQLVNPPLEKALPLQMLGLVHFQLSVCAVYTGVVSALVRRVLAQSRGSVTDRADLIVEIESAALTAEAVARRVLADEPVDRALAAVQVARFATQESLGRVVNRAVELLGGMAYVSSSDVGYLAAAAHGIAFHPPSRTSAAGAIVESFPA</sequence>
<dbReference type="SUPFAM" id="SSF56645">
    <property type="entry name" value="Acyl-CoA dehydrogenase NM domain-like"/>
    <property type="match status" value="1"/>
</dbReference>
<comment type="cofactor">
    <cofactor evidence="1">
        <name>FAD</name>
        <dbReference type="ChEBI" id="CHEBI:57692"/>
    </cofactor>
</comment>
<dbReference type="EMBL" id="MSIF01000001">
    <property type="protein sequence ID" value="OLF13956.1"/>
    <property type="molecule type" value="Genomic_DNA"/>
</dbReference>
<keyword evidence="4" id="KW-0274">FAD</keyword>
<dbReference type="InterPro" id="IPR009100">
    <property type="entry name" value="AcylCoA_DH/oxidase_NM_dom_sf"/>
</dbReference>
<keyword evidence="3" id="KW-0285">Flavoprotein</keyword>
<accession>A0A7Z0WU62</accession>
<dbReference type="Gene3D" id="1.10.540.10">
    <property type="entry name" value="Acyl-CoA dehydrogenase/oxidase, N-terminal domain"/>
    <property type="match status" value="1"/>
</dbReference>
<dbReference type="PANTHER" id="PTHR43884">
    <property type="entry name" value="ACYL-COA DEHYDROGENASE"/>
    <property type="match status" value="1"/>
</dbReference>
<dbReference type="Gene3D" id="2.40.110.10">
    <property type="entry name" value="Butyryl-CoA Dehydrogenase, subunit A, domain 2"/>
    <property type="match status" value="1"/>
</dbReference>
<dbReference type="InterPro" id="IPR013786">
    <property type="entry name" value="AcylCoA_DH/ox_N"/>
</dbReference>
<proteinExistence type="inferred from homology"/>
<dbReference type="Pfam" id="PF00441">
    <property type="entry name" value="Acyl-CoA_dh_1"/>
    <property type="match status" value="1"/>
</dbReference>
<dbReference type="InterPro" id="IPR046373">
    <property type="entry name" value="Acyl-CoA_Oxase/DH_mid-dom_sf"/>
</dbReference>
<evidence type="ECO:0000256" key="4">
    <source>
        <dbReference type="ARBA" id="ARBA00022827"/>
    </source>
</evidence>
<evidence type="ECO:0000313" key="9">
    <source>
        <dbReference type="Proteomes" id="UP000185696"/>
    </source>
</evidence>
<dbReference type="Gene3D" id="1.20.140.10">
    <property type="entry name" value="Butyryl-CoA Dehydrogenase, subunit A, domain 3"/>
    <property type="match status" value="1"/>
</dbReference>
<keyword evidence="9" id="KW-1185">Reference proteome</keyword>
<evidence type="ECO:0000313" key="8">
    <source>
        <dbReference type="EMBL" id="OLF13956.1"/>
    </source>
</evidence>
<evidence type="ECO:0000259" key="6">
    <source>
        <dbReference type="Pfam" id="PF00441"/>
    </source>
</evidence>
<protein>
    <recommendedName>
        <fullName evidence="10">Alkylation response protein AidB-like acyl-CoA dehydrogenase</fullName>
    </recommendedName>
</protein>
<dbReference type="GO" id="GO:0003995">
    <property type="term" value="F:acyl-CoA dehydrogenase activity"/>
    <property type="evidence" value="ECO:0007669"/>
    <property type="project" value="TreeGrafter"/>
</dbReference>
<comment type="similarity">
    <text evidence="2">Belongs to the acyl-CoA dehydrogenase family.</text>
</comment>
<dbReference type="Pfam" id="PF02771">
    <property type="entry name" value="Acyl-CoA_dh_N"/>
    <property type="match status" value="1"/>
</dbReference>
<dbReference type="InterPro" id="IPR036250">
    <property type="entry name" value="AcylCo_DH-like_C"/>
</dbReference>
<dbReference type="GO" id="GO:0050660">
    <property type="term" value="F:flavin adenine dinucleotide binding"/>
    <property type="evidence" value="ECO:0007669"/>
    <property type="project" value="InterPro"/>
</dbReference>
<organism evidence="8 9">
    <name type="scientific">Actinophytocola xinjiangensis</name>
    <dbReference type="NCBI Taxonomy" id="485602"/>
    <lineage>
        <taxon>Bacteria</taxon>
        <taxon>Bacillati</taxon>
        <taxon>Actinomycetota</taxon>
        <taxon>Actinomycetes</taxon>
        <taxon>Pseudonocardiales</taxon>
        <taxon>Pseudonocardiaceae</taxon>
    </lineage>
</organism>
<dbReference type="InterPro" id="IPR037069">
    <property type="entry name" value="AcylCoA_DH/ox_N_sf"/>
</dbReference>
<feature type="domain" description="Acyl-CoA dehydrogenase/oxidase C-terminal" evidence="6">
    <location>
        <begin position="265"/>
        <end position="340"/>
    </location>
</feature>
<evidence type="ECO:0008006" key="10">
    <source>
        <dbReference type="Google" id="ProtNLM"/>
    </source>
</evidence>
<evidence type="ECO:0000256" key="2">
    <source>
        <dbReference type="ARBA" id="ARBA00009347"/>
    </source>
</evidence>
<evidence type="ECO:0000259" key="7">
    <source>
        <dbReference type="Pfam" id="PF02771"/>
    </source>
</evidence>
<dbReference type="InterPro" id="IPR009075">
    <property type="entry name" value="AcylCo_DH/oxidase_C"/>
</dbReference>
<reference evidence="8 9" key="1">
    <citation type="submission" date="2016-12" db="EMBL/GenBank/DDBJ databases">
        <title>The draft genome sequence of Actinophytocola xinjiangensis.</title>
        <authorList>
            <person name="Wang W."/>
            <person name="Yuan L."/>
        </authorList>
    </citation>
    <scope>NUCLEOTIDE SEQUENCE [LARGE SCALE GENOMIC DNA]</scope>
    <source>
        <strain evidence="8 9">CGMCC 4.4663</strain>
    </source>
</reference>
<keyword evidence="5" id="KW-0560">Oxidoreductase</keyword>
<dbReference type="PANTHER" id="PTHR43884:SF20">
    <property type="entry name" value="ACYL-COA DEHYDROGENASE FADE28"/>
    <property type="match status" value="1"/>
</dbReference>
<gene>
    <name evidence="8" type="ORF">BLA60_01890</name>
</gene>
<dbReference type="SUPFAM" id="SSF47203">
    <property type="entry name" value="Acyl-CoA dehydrogenase C-terminal domain-like"/>
    <property type="match status" value="1"/>
</dbReference>
<comment type="caution">
    <text evidence="8">The sequence shown here is derived from an EMBL/GenBank/DDBJ whole genome shotgun (WGS) entry which is preliminary data.</text>
</comment>
<name>A0A7Z0WU62_9PSEU</name>
<feature type="domain" description="Acyl-CoA dehydrogenase/oxidase N-terminal" evidence="7">
    <location>
        <begin position="38"/>
        <end position="94"/>
    </location>
</feature>
<dbReference type="AlphaFoldDB" id="A0A7Z0WU62"/>
<evidence type="ECO:0000256" key="1">
    <source>
        <dbReference type="ARBA" id="ARBA00001974"/>
    </source>
</evidence>
<dbReference type="Proteomes" id="UP000185696">
    <property type="component" value="Unassembled WGS sequence"/>
</dbReference>
<evidence type="ECO:0000256" key="3">
    <source>
        <dbReference type="ARBA" id="ARBA00022630"/>
    </source>
</evidence>